<gene>
    <name evidence="2" type="ORF">LTR36_001584</name>
</gene>
<feature type="region of interest" description="Disordered" evidence="1">
    <location>
        <begin position="212"/>
        <end position="240"/>
    </location>
</feature>
<evidence type="ECO:0000313" key="3">
    <source>
        <dbReference type="Proteomes" id="UP001324427"/>
    </source>
</evidence>
<dbReference type="AlphaFoldDB" id="A0AAV9JMS8"/>
<feature type="region of interest" description="Disordered" evidence="1">
    <location>
        <begin position="1"/>
        <end position="38"/>
    </location>
</feature>
<dbReference type="Proteomes" id="UP001324427">
    <property type="component" value="Unassembled WGS sequence"/>
</dbReference>
<keyword evidence="3" id="KW-1185">Reference proteome</keyword>
<organism evidence="2 3">
    <name type="scientific">Oleoguttula mirabilis</name>
    <dbReference type="NCBI Taxonomy" id="1507867"/>
    <lineage>
        <taxon>Eukaryota</taxon>
        <taxon>Fungi</taxon>
        <taxon>Dikarya</taxon>
        <taxon>Ascomycota</taxon>
        <taxon>Pezizomycotina</taxon>
        <taxon>Dothideomycetes</taxon>
        <taxon>Dothideomycetidae</taxon>
        <taxon>Mycosphaerellales</taxon>
        <taxon>Teratosphaeriaceae</taxon>
        <taxon>Oleoguttula</taxon>
    </lineage>
</organism>
<protein>
    <submittedName>
        <fullName evidence="2">Uncharacterized protein</fullName>
    </submittedName>
</protein>
<feature type="compositionally biased region" description="Low complexity" evidence="1">
    <location>
        <begin position="212"/>
        <end position="222"/>
    </location>
</feature>
<feature type="compositionally biased region" description="Basic residues" evidence="1">
    <location>
        <begin position="284"/>
        <end position="300"/>
    </location>
</feature>
<evidence type="ECO:0000256" key="1">
    <source>
        <dbReference type="SAM" id="MobiDB-lite"/>
    </source>
</evidence>
<evidence type="ECO:0000313" key="2">
    <source>
        <dbReference type="EMBL" id="KAK4546852.1"/>
    </source>
</evidence>
<dbReference type="EMBL" id="JAVFHQ010000013">
    <property type="protein sequence ID" value="KAK4546852.1"/>
    <property type="molecule type" value="Genomic_DNA"/>
</dbReference>
<reference evidence="2 3" key="1">
    <citation type="submission" date="2021-11" db="EMBL/GenBank/DDBJ databases">
        <title>Black yeast isolated from Biological Soil Crust.</title>
        <authorList>
            <person name="Kurbessoian T."/>
        </authorList>
    </citation>
    <scope>NUCLEOTIDE SEQUENCE [LARGE SCALE GENOMIC DNA]</scope>
    <source>
        <strain evidence="2 3">CCFEE 5522</strain>
    </source>
</reference>
<comment type="caution">
    <text evidence="2">The sequence shown here is derived from an EMBL/GenBank/DDBJ whole genome shotgun (WGS) entry which is preliminary data.</text>
</comment>
<name>A0AAV9JMS8_9PEZI</name>
<feature type="region of interest" description="Disordered" evidence="1">
    <location>
        <begin position="275"/>
        <end position="334"/>
    </location>
</feature>
<sequence>MALPETLEPSPMPAIGPSVPETDQRMPITPPLDRPLARSLRLTPMEIEMGMGMEADDESEDEELVSPRTITTWRRRAQRPEGLVLSPPPRYGYVPNGDVVAIIARSAAGLEGLGTPARLVESIDAVLGAEEEKGEEATPTQGSFLPTPRAGLCGPQLLHGNARVRVGCESGEGTVAVGVSSTAYDTRFAAAAAYVGVVGSRYESFEDSALGAGASASSAPSSRDTTAWPVPSLPSPPPKFSPMQLVPTAAMQLNDALMRPCGADGSGPRLEETWERAEADGSHVKRPLRRRTGTWRRRQSRFREMMGDGAESVGASECGGGSSGSSGYEGDDEM</sequence>
<feature type="compositionally biased region" description="Pro residues" evidence="1">
    <location>
        <begin position="231"/>
        <end position="240"/>
    </location>
</feature>
<accession>A0AAV9JMS8</accession>
<proteinExistence type="predicted"/>